<sequence>MKVFVLLVSCFLIHYGTSISFYQGADQWMKLINPKRHSGFFRFSSRSHTRLCRADCSFYYFGCFRVCD</sequence>
<evidence type="ECO:0000313" key="2">
    <source>
        <dbReference type="EMBL" id="KAK5965360.1"/>
    </source>
</evidence>
<dbReference type="AlphaFoldDB" id="A0AAN8EVW8"/>
<evidence type="ECO:0000313" key="3">
    <source>
        <dbReference type="Proteomes" id="UP001331761"/>
    </source>
</evidence>
<organism evidence="2 3">
    <name type="scientific">Trichostrongylus colubriformis</name>
    <name type="common">Black scour worm</name>
    <dbReference type="NCBI Taxonomy" id="6319"/>
    <lineage>
        <taxon>Eukaryota</taxon>
        <taxon>Metazoa</taxon>
        <taxon>Ecdysozoa</taxon>
        <taxon>Nematoda</taxon>
        <taxon>Chromadorea</taxon>
        <taxon>Rhabditida</taxon>
        <taxon>Rhabditina</taxon>
        <taxon>Rhabditomorpha</taxon>
        <taxon>Strongyloidea</taxon>
        <taxon>Trichostrongylidae</taxon>
        <taxon>Trichostrongylus</taxon>
    </lineage>
</organism>
<gene>
    <name evidence="2" type="ORF">GCK32_019976</name>
</gene>
<evidence type="ECO:0000256" key="1">
    <source>
        <dbReference type="SAM" id="SignalP"/>
    </source>
</evidence>
<name>A0AAN8EVW8_TRICO</name>
<accession>A0AAN8EVW8</accession>
<dbReference type="Proteomes" id="UP001331761">
    <property type="component" value="Unassembled WGS sequence"/>
</dbReference>
<reference evidence="2 3" key="1">
    <citation type="submission" date="2019-10" db="EMBL/GenBank/DDBJ databases">
        <title>Assembly and Annotation for the nematode Trichostrongylus colubriformis.</title>
        <authorList>
            <person name="Martin J."/>
        </authorList>
    </citation>
    <scope>NUCLEOTIDE SEQUENCE [LARGE SCALE GENOMIC DNA]</scope>
    <source>
        <strain evidence="2">G859</strain>
        <tissue evidence="2">Whole worm</tissue>
    </source>
</reference>
<comment type="caution">
    <text evidence="2">The sequence shown here is derived from an EMBL/GenBank/DDBJ whole genome shotgun (WGS) entry which is preliminary data.</text>
</comment>
<feature type="chain" id="PRO_5042879350" evidence="1">
    <location>
        <begin position="19"/>
        <end position="68"/>
    </location>
</feature>
<proteinExistence type="predicted"/>
<protein>
    <submittedName>
        <fullName evidence="2">Uncharacterized protein</fullName>
    </submittedName>
</protein>
<feature type="signal peptide" evidence="1">
    <location>
        <begin position="1"/>
        <end position="18"/>
    </location>
</feature>
<keyword evidence="3" id="KW-1185">Reference proteome</keyword>
<keyword evidence="1" id="KW-0732">Signal</keyword>
<dbReference type="EMBL" id="WIXE01024704">
    <property type="protein sequence ID" value="KAK5965360.1"/>
    <property type="molecule type" value="Genomic_DNA"/>
</dbReference>